<dbReference type="InterPro" id="IPR021246">
    <property type="entry name" value="DUF2797"/>
</dbReference>
<feature type="non-terminal residue" evidence="1">
    <location>
        <position position="193"/>
    </location>
</feature>
<evidence type="ECO:0008006" key="2">
    <source>
        <dbReference type="Google" id="ProtNLM"/>
    </source>
</evidence>
<evidence type="ECO:0000313" key="1">
    <source>
        <dbReference type="EMBL" id="SVE19364.1"/>
    </source>
</evidence>
<dbReference type="Pfam" id="PF10977">
    <property type="entry name" value="DUF2797"/>
    <property type="match status" value="1"/>
</dbReference>
<name>A0A383BHK2_9ZZZZ</name>
<dbReference type="AlphaFoldDB" id="A0A383BHK2"/>
<sequence>METALLDGEAQYQLPIGEQQIDMNALIGQRIELEYKNVRNCDNCGNEIKLAQKIYPGGHCAACFFSLAKCDMCIMKPETCHYDNKVNPCREPEWGLGYCFQPTVVYLSNTAKVKVGITNKKRILNRWIEQGAVSALPILEVKSRRDAGHIEVALKAFIGDKTNWRNMLKNEVELSNLTSLKASLLSQISEEIE</sequence>
<proteinExistence type="predicted"/>
<accession>A0A383BHK2</accession>
<organism evidence="1">
    <name type="scientific">marine metagenome</name>
    <dbReference type="NCBI Taxonomy" id="408172"/>
    <lineage>
        <taxon>unclassified sequences</taxon>
        <taxon>metagenomes</taxon>
        <taxon>ecological metagenomes</taxon>
    </lineage>
</organism>
<dbReference type="EMBL" id="UINC01200465">
    <property type="protein sequence ID" value="SVE19364.1"/>
    <property type="molecule type" value="Genomic_DNA"/>
</dbReference>
<reference evidence="1" key="1">
    <citation type="submission" date="2018-05" db="EMBL/GenBank/DDBJ databases">
        <authorList>
            <person name="Lanie J.A."/>
            <person name="Ng W.-L."/>
            <person name="Kazmierczak K.M."/>
            <person name="Andrzejewski T.M."/>
            <person name="Davidsen T.M."/>
            <person name="Wayne K.J."/>
            <person name="Tettelin H."/>
            <person name="Glass J.I."/>
            <person name="Rusch D."/>
            <person name="Podicherti R."/>
            <person name="Tsui H.-C.T."/>
            <person name="Winkler M.E."/>
        </authorList>
    </citation>
    <scope>NUCLEOTIDE SEQUENCE</scope>
</reference>
<protein>
    <recommendedName>
        <fullName evidence="2">DUF2797 domain-containing protein</fullName>
    </recommendedName>
</protein>
<gene>
    <name evidence="1" type="ORF">METZ01_LOCUS472218</name>
</gene>